<reference evidence="3" key="1">
    <citation type="submission" date="2011-01" db="EMBL/GenBank/DDBJ databases">
        <title>Complete sequence of chromosome of Acidobacterium sp. MP5ACTX9.</title>
        <authorList>
            <consortium name="US DOE Joint Genome Institute"/>
            <person name="Lucas S."/>
            <person name="Copeland A."/>
            <person name="Lapidus A."/>
            <person name="Cheng J.-F."/>
            <person name="Goodwin L."/>
            <person name="Pitluck S."/>
            <person name="Teshima H."/>
            <person name="Detter J.C."/>
            <person name="Han C."/>
            <person name="Tapia R."/>
            <person name="Land M."/>
            <person name="Hauser L."/>
            <person name="Kyrpides N."/>
            <person name="Ivanova N."/>
            <person name="Ovchinnikova G."/>
            <person name="Pagani I."/>
            <person name="Rawat S.R."/>
            <person name="Mannisto M."/>
            <person name="Haggblom M.M."/>
            <person name="Woyke T."/>
        </authorList>
    </citation>
    <scope>NUCLEOTIDE SEQUENCE [LARGE SCALE GENOMIC DNA]</scope>
    <source>
        <strain evidence="3">MP5ACTX9</strain>
    </source>
</reference>
<evidence type="ECO:0000313" key="2">
    <source>
        <dbReference type="EMBL" id="ADW69169.1"/>
    </source>
</evidence>
<evidence type="ECO:0000256" key="1">
    <source>
        <dbReference type="SAM" id="SignalP"/>
    </source>
</evidence>
<dbReference type="STRING" id="1198114.AciX9_2125"/>
<proteinExistence type="predicted"/>
<gene>
    <name evidence="2" type="ordered locus">AciX9_2125</name>
</gene>
<dbReference type="HOGENOM" id="CLU_347750_0_0_0"/>
<dbReference type="Gene3D" id="3.40.50.880">
    <property type="match status" value="1"/>
</dbReference>
<keyword evidence="1" id="KW-0732">Signal</keyword>
<dbReference type="Proteomes" id="UP000000343">
    <property type="component" value="Chromosome"/>
</dbReference>
<feature type="signal peptide" evidence="1">
    <location>
        <begin position="1"/>
        <end position="21"/>
    </location>
</feature>
<dbReference type="SUPFAM" id="SSF52317">
    <property type="entry name" value="Class I glutamine amidotransferase-like"/>
    <property type="match status" value="1"/>
</dbReference>
<organism evidence="3">
    <name type="scientific">Granulicella tundricola (strain ATCC BAA-1859 / DSM 23138 / MP5ACTX9)</name>
    <dbReference type="NCBI Taxonomy" id="1198114"/>
    <lineage>
        <taxon>Bacteria</taxon>
        <taxon>Pseudomonadati</taxon>
        <taxon>Acidobacteriota</taxon>
        <taxon>Terriglobia</taxon>
        <taxon>Terriglobales</taxon>
        <taxon>Acidobacteriaceae</taxon>
        <taxon>Granulicella</taxon>
    </lineage>
</organism>
<protein>
    <submittedName>
        <fullName evidence="2">LmbE family protein</fullName>
    </submittedName>
</protein>
<dbReference type="eggNOG" id="COG2120">
    <property type="taxonomic scope" value="Bacteria"/>
</dbReference>
<dbReference type="EMBL" id="CP002480">
    <property type="protein sequence ID" value="ADW69169.1"/>
    <property type="molecule type" value="Genomic_DNA"/>
</dbReference>
<dbReference type="PaxDb" id="1198114-AciX9_2125"/>
<dbReference type="Pfam" id="PF02585">
    <property type="entry name" value="PIG-L"/>
    <property type="match status" value="1"/>
</dbReference>
<evidence type="ECO:0000313" key="3">
    <source>
        <dbReference type="Proteomes" id="UP000000343"/>
    </source>
</evidence>
<dbReference type="OrthoDB" id="9759749at2"/>
<dbReference type="InterPro" id="IPR003737">
    <property type="entry name" value="GlcNAc_PI_deacetylase-related"/>
</dbReference>
<name>E8X208_GRATM</name>
<dbReference type="InterPro" id="IPR024078">
    <property type="entry name" value="LmbE-like_dom_sf"/>
</dbReference>
<dbReference type="InterPro" id="IPR029062">
    <property type="entry name" value="Class_I_gatase-like"/>
</dbReference>
<dbReference type="PANTHER" id="PTHR12993:SF11">
    <property type="entry name" value="N-ACETYLGLUCOSAMINYL-PHOSPHATIDYLINOSITOL DE-N-ACETYLASE"/>
    <property type="match status" value="1"/>
</dbReference>
<dbReference type="KEGG" id="acm:AciX9_2125"/>
<keyword evidence="3" id="KW-1185">Reference proteome</keyword>
<sequence length="951" mass="102086">MTLGRRTRSLALLLVPSLAFAQQNPQAKDPANLMGERTSAPAHADTLEINHGAPALEQLLKKLRTRASLMMIVAHPDDEDGGMLTYESRGQGARVAMLTLTRGEGGQNLMSADFNDALGLIRTQELLAADRYLGVDQMFGTEVDFGFSKTKEETLAQWTHERVLYDAVRAVRLYRPLVLASVFVGGPTDGHGHHQTSGEICQEVFTAAADPKVFPEMGLPPWAPLKVYARVPFSRVTKDGMFDYATGRTIPPLFHNYVTNTDSTGEPVATVEIPEGEKSTLLGMHGDSYVQFARKGLALQKTQIGEGVRTAPAGALSSGYSLKASRTGSSSAQEKSFFDGVDTTLTGIANLAPAAPASLRTTLASIDKQVADAESIFTPENIELTAPPLRDALRSLDTLLAEMKAASLPEEQKYDLLHELRTKRVQLNQALVLAHHLSVSATLADPKAGPEVLSTLTSLAVKIKLDNKSANSYRIAGIHLTANTAGQGIGQADLGAIQPRTTRELPIRLPYLAGLVPTRPYFSRPNLEQPFYNVKDANLRNAPATPYPISAGVQFDDQGVRLDLETVVQATDDAKGPQPVVIVPPVTVSLSSASGIVPLDMPSFPLETRLRVNATDPAACHPVAKDLPKQVAKLSIRLSNDWLVAPGIQDFDPHCAVDKSYAFTISPPHRPEDGTIVKAQAVARSAAYNYTESFRAVGYAGLTPTNFYTPAIDKVTAVDVKTAPNLKVAYLPGTGDSVAEFLPDLGITPTMLTVADLTAQKLASFDAVILGVRAYSAHPELAGAGSKPLLDFAANGGIVLVQYNSGGSSGHAAPYPFDLPGDSAHNVVVEAQPVTFLAPESPALNWPNKLTSADFEHWVEEWGHGFASTWDSHYEALLEVHDPDQDPQKGGLLLARTGKGAYIYCALALYRSLPEGVPGAYRLLANLLSLRQNPGFVTDIKPSEAKQNDDD</sequence>
<dbReference type="AlphaFoldDB" id="E8X208"/>
<feature type="chain" id="PRO_5003234094" evidence="1">
    <location>
        <begin position="22"/>
        <end position="951"/>
    </location>
</feature>
<dbReference type="PANTHER" id="PTHR12993">
    <property type="entry name" value="N-ACETYLGLUCOSAMINYL-PHOSPHATIDYLINOSITOL DE-N-ACETYLASE-RELATED"/>
    <property type="match status" value="1"/>
</dbReference>
<accession>E8X208</accession>
<dbReference type="Gene3D" id="3.40.50.10320">
    <property type="entry name" value="LmbE-like"/>
    <property type="match status" value="1"/>
</dbReference>
<dbReference type="GO" id="GO:0016811">
    <property type="term" value="F:hydrolase activity, acting on carbon-nitrogen (but not peptide) bonds, in linear amides"/>
    <property type="evidence" value="ECO:0007669"/>
    <property type="project" value="TreeGrafter"/>
</dbReference>
<dbReference type="SUPFAM" id="SSF102588">
    <property type="entry name" value="LmbE-like"/>
    <property type="match status" value="1"/>
</dbReference>